<accession>A0ABU9MVM5</accession>
<sequence>MRLRHRRAQAKASQHTHRWLVSYADYMTIMFALFVVLYAIAINHKDEQFKVFSQSLEQIFTKATHAPASDDTGAGAQGLLTQPLAPNEALLHGQSLQKEHQASTQLLPEQGDVTQLPKQQLGEPLESLVDELTNTLLKEIRQGDAQLQLDQDWLSIEMNSAMVFASASATVTNQAEAVIARIAQVLATQRNYLRIRGYTDDLAINNELFSSNWQLSAARAAAVVKQLQQEQIAPERMALEGYGQYSPFADNGSAQGRAQNRKVVIAISKYALPMPEVSAMAAPKSHDSSEEPQAQEVQRPGQDNSIKIIQLPHGGIRITTRSEDNGQ</sequence>
<evidence type="ECO:0000256" key="3">
    <source>
        <dbReference type="ARBA" id="ARBA00022475"/>
    </source>
</evidence>
<feature type="compositionally biased region" description="Polar residues" evidence="8">
    <location>
        <begin position="291"/>
        <end position="307"/>
    </location>
</feature>
<evidence type="ECO:0000256" key="5">
    <source>
        <dbReference type="ARBA" id="ARBA00022989"/>
    </source>
</evidence>
<keyword evidence="5 9" id="KW-1133">Transmembrane helix</keyword>
<evidence type="ECO:0000256" key="7">
    <source>
        <dbReference type="PROSITE-ProRule" id="PRU00473"/>
    </source>
</evidence>
<dbReference type="EMBL" id="JBCGCU010000007">
    <property type="protein sequence ID" value="MEM0515340.1"/>
    <property type="molecule type" value="Genomic_DNA"/>
</dbReference>
<evidence type="ECO:0000256" key="1">
    <source>
        <dbReference type="ARBA" id="ARBA00004162"/>
    </source>
</evidence>
<dbReference type="Pfam" id="PF13677">
    <property type="entry name" value="MotB_plug"/>
    <property type="match status" value="1"/>
</dbReference>
<keyword evidence="6 7" id="KW-0472">Membrane</keyword>
<comment type="subcellular location">
    <subcellularLocation>
        <location evidence="1">Cell membrane</location>
        <topology evidence="1">Single-pass membrane protein</topology>
    </subcellularLocation>
</comment>
<evidence type="ECO:0000313" key="12">
    <source>
        <dbReference type="Proteomes" id="UP001447008"/>
    </source>
</evidence>
<reference evidence="11 12" key="1">
    <citation type="submission" date="2024-03" db="EMBL/GenBank/DDBJ databases">
        <title>Pseudoalteromonas qingdaonensis sp. nov., isolated from the intestines of marine benthic organisms.</title>
        <authorList>
            <person name="Lin X."/>
            <person name="Fang S."/>
            <person name="Hu X."/>
        </authorList>
    </citation>
    <scope>NUCLEOTIDE SEQUENCE [LARGE SCALE GENOMIC DNA]</scope>
    <source>
        <strain evidence="11 12">YIC-827</strain>
    </source>
</reference>
<dbReference type="PROSITE" id="PS51123">
    <property type="entry name" value="OMPA_2"/>
    <property type="match status" value="1"/>
</dbReference>
<dbReference type="Pfam" id="PF00691">
    <property type="entry name" value="OmpA"/>
    <property type="match status" value="1"/>
</dbReference>
<dbReference type="InterPro" id="IPR036737">
    <property type="entry name" value="OmpA-like_sf"/>
</dbReference>
<feature type="region of interest" description="Disordered" evidence="8">
    <location>
        <begin position="278"/>
        <end position="327"/>
    </location>
</feature>
<dbReference type="PANTHER" id="PTHR30329">
    <property type="entry name" value="STATOR ELEMENT OF FLAGELLAR MOTOR COMPLEX"/>
    <property type="match status" value="1"/>
</dbReference>
<dbReference type="Proteomes" id="UP001447008">
    <property type="component" value="Unassembled WGS sequence"/>
</dbReference>
<dbReference type="SUPFAM" id="SSF103088">
    <property type="entry name" value="OmpA-like"/>
    <property type="match status" value="1"/>
</dbReference>
<organism evidence="11 12">
    <name type="scientific">Pseudoalteromonas qingdaonensis</name>
    <dbReference type="NCBI Taxonomy" id="3131913"/>
    <lineage>
        <taxon>Bacteria</taxon>
        <taxon>Pseudomonadati</taxon>
        <taxon>Pseudomonadota</taxon>
        <taxon>Gammaproteobacteria</taxon>
        <taxon>Alteromonadales</taxon>
        <taxon>Pseudoalteromonadaceae</taxon>
        <taxon>Pseudoalteromonas</taxon>
    </lineage>
</organism>
<evidence type="ECO:0000259" key="10">
    <source>
        <dbReference type="PROSITE" id="PS51123"/>
    </source>
</evidence>
<dbReference type="InterPro" id="IPR006665">
    <property type="entry name" value="OmpA-like"/>
</dbReference>
<dbReference type="PANTHER" id="PTHR30329:SF20">
    <property type="entry name" value="EXPORTED PROTEIN"/>
    <property type="match status" value="1"/>
</dbReference>
<name>A0ABU9MVM5_9GAMM</name>
<feature type="domain" description="OmpA-like" evidence="10">
    <location>
        <begin position="151"/>
        <end position="271"/>
    </location>
</feature>
<dbReference type="InterPro" id="IPR025713">
    <property type="entry name" value="MotB-like_N_dom"/>
</dbReference>
<keyword evidence="4 9" id="KW-0812">Transmembrane</keyword>
<comment type="similarity">
    <text evidence="2">Belongs to the MotB family.</text>
</comment>
<dbReference type="RefSeq" id="WP_342677906.1">
    <property type="nucleotide sequence ID" value="NZ_JBCGCU010000007.1"/>
</dbReference>
<evidence type="ECO:0000256" key="6">
    <source>
        <dbReference type="ARBA" id="ARBA00023136"/>
    </source>
</evidence>
<evidence type="ECO:0000313" key="11">
    <source>
        <dbReference type="EMBL" id="MEM0515340.1"/>
    </source>
</evidence>
<dbReference type="CDD" id="cd07185">
    <property type="entry name" value="OmpA_C-like"/>
    <property type="match status" value="1"/>
</dbReference>
<evidence type="ECO:0000256" key="8">
    <source>
        <dbReference type="SAM" id="MobiDB-lite"/>
    </source>
</evidence>
<gene>
    <name evidence="11" type="ORF">WCN91_07825</name>
</gene>
<keyword evidence="12" id="KW-1185">Reference proteome</keyword>
<dbReference type="Gene3D" id="3.30.1330.60">
    <property type="entry name" value="OmpA-like domain"/>
    <property type="match status" value="1"/>
</dbReference>
<evidence type="ECO:0000256" key="2">
    <source>
        <dbReference type="ARBA" id="ARBA00008914"/>
    </source>
</evidence>
<evidence type="ECO:0000256" key="9">
    <source>
        <dbReference type="SAM" id="Phobius"/>
    </source>
</evidence>
<proteinExistence type="inferred from homology"/>
<feature type="transmembrane region" description="Helical" evidence="9">
    <location>
        <begin position="20"/>
        <end position="41"/>
    </location>
</feature>
<comment type="caution">
    <text evidence="11">The sequence shown here is derived from an EMBL/GenBank/DDBJ whole genome shotgun (WGS) entry which is preliminary data.</text>
</comment>
<dbReference type="InterPro" id="IPR050330">
    <property type="entry name" value="Bact_OuterMem_StrucFunc"/>
</dbReference>
<evidence type="ECO:0000256" key="4">
    <source>
        <dbReference type="ARBA" id="ARBA00022692"/>
    </source>
</evidence>
<protein>
    <submittedName>
        <fullName evidence="11">OmpA family protein</fullName>
    </submittedName>
</protein>
<keyword evidence="3" id="KW-1003">Cell membrane</keyword>